<dbReference type="Proteomes" id="UP000004931">
    <property type="component" value="Unassembled WGS sequence"/>
</dbReference>
<feature type="transmembrane region" description="Helical" evidence="1">
    <location>
        <begin position="89"/>
        <end position="111"/>
    </location>
</feature>
<feature type="transmembrane region" description="Helical" evidence="1">
    <location>
        <begin position="36"/>
        <end position="61"/>
    </location>
</feature>
<evidence type="ECO:0000313" key="3">
    <source>
        <dbReference type="Proteomes" id="UP000004931"/>
    </source>
</evidence>
<sequence length="112" mass="12750">MDHQKEKLGRSATYVWLIGGAILFLRDGGISNLISLWSLVFLFAGMFAAAVVVGGMSWWLVKKQARYLMEKYGELTTETTHKPRVVGGYIFFGAVHYLLGILFLLWCYNSFY</sequence>
<comment type="caution">
    <text evidence="2">The sequence shown here is derived from an EMBL/GenBank/DDBJ whole genome shotgun (WGS) entry which is preliminary data.</text>
</comment>
<name>A0YFQ1_9GAMM</name>
<keyword evidence="1" id="KW-0812">Transmembrane</keyword>
<feature type="transmembrane region" description="Helical" evidence="1">
    <location>
        <begin position="12"/>
        <end position="30"/>
    </location>
</feature>
<evidence type="ECO:0000313" key="2">
    <source>
        <dbReference type="EMBL" id="EAW30465.1"/>
    </source>
</evidence>
<accession>A0YFQ1</accession>
<evidence type="ECO:0000256" key="1">
    <source>
        <dbReference type="SAM" id="Phobius"/>
    </source>
</evidence>
<dbReference type="AlphaFoldDB" id="A0YFQ1"/>
<reference evidence="2 3" key="1">
    <citation type="journal article" date="2010" name="J. Bacteriol.">
        <title>Genome sequence of the oligotrophic marine Gammaproteobacterium HTCC2143, isolated from the Oregon Coast.</title>
        <authorList>
            <person name="Oh H.M."/>
            <person name="Kang I."/>
            <person name="Ferriera S."/>
            <person name="Giovannoni S.J."/>
            <person name="Cho J.C."/>
        </authorList>
    </citation>
    <scope>NUCLEOTIDE SEQUENCE [LARGE SCALE GENOMIC DNA]</scope>
    <source>
        <strain evidence="2 3">HTCC2143</strain>
    </source>
</reference>
<protein>
    <submittedName>
        <fullName evidence="2">Uncharacterized protein</fullName>
    </submittedName>
</protein>
<keyword evidence="1" id="KW-1133">Transmembrane helix</keyword>
<gene>
    <name evidence="2" type="ORF">GP2143_09675</name>
</gene>
<keyword evidence="3" id="KW-1185">Reference proteome</keyword>
<proteinExistence type="predicted"/>
<keyword evidence="1" id="KW-0472">Membrane</keyword>
<dbReference type="EMBL" id="AAVT01000008">
    <property type="protein sequence ID" value="EAW30465.1"/>
    <property type="molecule type" value="Genomic_DNA"/>
</dbReference>
<organism evidence="2 3">
    <name type="scientific">marine gamma proteobacterium HTCC2143</name>
    <dbReference type="NCBI Taxonomy" id="247633"/>
    <lineage>
        <taxon>Bacteria</taxon>
        <taxon>Pseudomonadati</taxon>
        <taxon>Pseudomonadota</taxon>
        <taxon>Gammaproteobacteria</taxon>
        <taxon>Cellvibrionales</taxon>
        <taxon>Spongiibacteraceae</taxon>
        <taxon>BD1-7 clade</taxon>
    </lineage>
</organism>